<dbReference type="Proteomes" id="UP000655588">
    <property type="component" value="Unassembled WGS sequence"/>
</dbReference>
<dbReference type="SUPFAM" id="SSF54928">
    <property type="entry name" value="RNA-binding domain, RBD"/>
    <property type="match status" value="1"/>
</dbReference>
<dbReference type="InterPro" id="IPR012677">
    <property type="entry name" value="Nucleotide-bd_a/b_plait_sf"/>
</dbReference>
<dbReference type="EMBL" id="WNWW01000040">
    <property type="protein sequence ID" value="KAF3430552.1"/>
    <property type="molecule type" value="Genomic_DNA"/>
</dbReference>
<evidence type="ECO:0000313" key="2">
    <source>
        <dbReference type="Proteomes" id="UP000655588"/>
    </source>
</evidence>
<sequence length="67" mass="7509">MTKGQPIRNPSLPKFGVENTAKQHAFIYNTLSCKVAQNESGVSKGYGFVHFETELAKKRQTNLLIKL</sequence>
<evidence type="ECO:0000313" key="1">
    <source>
        <dbReference type="EMBL" id="KAF3430552.1"/>
    </source>
</evidence>
<comment type="caution">
    <text evidence="1">The sequence shown here is derived from an EMBL/GenBank/DDBJ whole genome shotgun (WGS) entry which is preliminary data.</text>
</comment>
<name>A0A833SLR4_9HYME</name>
<reference evidence="1" key="1">
    <citation type="submission" date="2019-11" db="EMBL/GenBank/DDBJ databases">
        <title>The nuclear and mitochondrial genomes of Frieseomelitta varia - a highly eusocial stingless bee (Meliponini) with a permanently sterile worker caste.</title>
        <authorList>
            <person name="Freitas F.C.P."/>
            <person name="Lourenco A.P."/>
            <person name="Nunes F.M.F."/>
            <person name="Paschoal A.R."/>
            <person name="Abreu F.C.P."/>
            <person name="Barbin F.O."/>
            <person name="Bataglia L."/>
            <person name="Cardoso-Junior C.A.M."/>
            <person name="Cervoni M.S."/>
            <person name="Silva S.R."/>
            <person name="Dalarmi F."/>
            <person name="Del Lama M.A."/>
            <person name="Depintor T.S."/>
            <person name="Ferreira K.M."/>
            <person name="Goria P.S."/>
            <person name="Jaskot M.C."/>
            <person name="Lago D.C."/>
            <person name="Luna-Lucena D."/>
            <person name="Moda L.M."/>
            <person name="Nascimento L."/>
            <person name="Pedrino M."/>
            <person name="Rabico F.O."/>
            <person name="Sanches F.C."/>
            <person name="Santos D.E."/>
            <person name="Santos C.G."/>
            <person name="Vieira J."/>
            <person name="Lopes T.F."/>
            <person name="Barchuk A.R."/>
            <person name="Hartfelder K."/>
            <person name="Simoes Z.L.P."/>
            <person name="Bitondi M.M.G."/>
            <person name="Pinheiro D.G."/>
        </authorList>
    </citation>
    <scope>NUCLEOTIDE SEQUENCE</scope>
    <source>
        <strain evidence="1">USP_RPSP 00005682</strain>
        <tissue evidence="1">Whole individual</tissue>
    </source>
</reference>
<dbReference type="InterPro" id="IPR035979">
    <property type="entry name" value="RBD_domain_sf"/>
</dbReference>
<protein>
    <submittedName>
        <fullName evidence="1">Uncharacterized protein</fullName>
    </submittedName>
</protein>
<dbReference type="AlphaFoldDB" id="A0A833SLR4"/>
<accession>A0A833SLR4</accession>
<keyword evidence="2" id="KW-1185">Reference proteome</keyword>
<dbReference type="Gene3D" id="3.30.70.330">
    <property type="match status" value="1"/>
</dbReference>
<proteinExistence type="predicted"/>
<organism evidence="1 2">
    <name type="scientific">Frieseomelitta varia</name>
    <dbReference type="NCBI Taxonomy" id="561572"/>
    <lineage>
        <taxon>Eukaryota</taxon>
        <taxon>Metazoa</taxon>
        <taxon>Ecdysozoa</taxon>
        <taxon>Arthropoda</taxon>
        <taxon>Hexapoda</taxon>
        <taxon>Insecta</taxon>
        <taxon>Pterygota</taxon>
        <taxon>Neoptera</taxon>
        <taxon>Endopterygota</taxon>
        <taxon>Hymenoptera</taxon>
        <taxon>Apocrita</taxon>
        <taxon>Aculeata</taxon>
        <taxon>Apoidea</taxon>
        <taxon>Anthophila</taxon>
        <taxon>Apidae</taxon>
        <taxon>Frieseomelitta</taxon>
    </lineage>
</organism>
<gene>
    <name evidence="1" type="ORF">E2986_12588</name>
</gene>
<dbReference type="GO" id="GO:0003676">
    <property type="term" value="F:nucleic acid binding"/>
    <property type="evidence" value="ECO:0007669"/>
    <property type="project" value="InterPro"/>
</dbReference>